<dbReference type="Gene3D" id="3.20.20.370">
    <property type="entry name" value="Glycoside hydrolase/deacetylase"/>
    <property type="match status" value="1"/>
</dbReference>
<evidence type="ECO:0000256" key="3">
    <source>
        <dbReference type="ARBA" id="ARBA00020071"/>
    </source>
</evidence>
<evidence type="ECO:0000256" key="1">
    <source>
        <dbReference type="ARBA" id="ARBA00003236"/>
    </source>
</evidence>
<dbReference type="PANTHER" id="PTHR34216:SF7">
    <property type="entry name" value="POLY-BETA-1,6-N-ACETYL-D-GLUCOSAMINE N-DEACETYLASE"/>
    <property type="match status" value="1"/>
</dbReference>
<name>A0ABW4M7Q2_9HYPH</name>
<evidence type="ECO:0000313" key="8">
    <source>
        <dbReference type="Proteomes" id="UP001597322"/>
    </source>
</evidence>
<accession>A0ABW4M7Q2</accession>
<reference evidence="8" key="1">
    <citation type="journal article" date="2019" name="Int. J. Syst. Evol. Microbiol.">
        <title>The Global Catalogue of Microorganisms (GCM) 10K type strain sequencing project: providing services to taxonomists for standard genome sequencing and annotation.</title>
        <authorList>
            <consortium name="The Broad Institute Genomics Platform"/>
            <consortium name="The Broad Institute Genome Sequencing Center for Infectious Disease"/>
            <person name="Wu L."/>
            <person name="Ma J."/>
        </authorList>
    </citation>
    <scope>NUCLEOTIDE SEQUENCE [LARGE SCALE GENOMIC DNA]</scope>
    <source>
        <strain evidence="8">CG52</strain>
    </source>
</reference>
<dbReference type="InterPro" id="IPR002509">
    <property type="entry name" value="NODB_dom"/>
</dbReference>
<dbReference type="SUPFAM" id="SSF88713">
    <property type="entry name" value="Glycoside hydrolase/deacetylase"/>
    <property type="match status" value="1"/>
</dbReference>
<proteinExistence type="inferred from homology"/>
<dbReference type="PROSITE" id="PS51677">
    <property type="entry name" value="NODB"/>
    <property type="match status" value="1"/>
</dbReference>
<comment type="similarity">
    <text evidence="2">Belongs to the polysaccharide deacetylase family.</text>
</comment>
<dbReference type="EMBL" id="JBHUEQ010000035">
    <property type="protein sequence ID" value="MFD1747351.1"/>
    <property type="molecule type" value="Genomic_DNA"/>
</dbReference>
<organism evidence="7 8">
    <name type="scientific">Rhizobium helianthi</name>
    <dbReference type="NCBI Taxonomy" id="1132695"/>
    <lineage>
        <taxon>Bacteria</taxon>
        <taxon>Pseudomonadati</taxon>
        <taxon>Pseudomonadota</taxon>
        <taxon>Alphaproteobacteria</taxon>
        <taxon>Hyphomicrobiales</taxon>
        <taxon>Rhizobiaceae</taxon>
        <taxon>Rhizobium/Agrobacterium group</taxon>
        <taxon>Rhizobium</taxon>
    </lineage>
</organism>
<evidence type="ECO:0000256" key="2">
    <source>
        <dbReference type="ARBA" id="ARBA00010973"/>
    </source>
</evidence>
<keyword evidence="4" id="KW-0732">Signal</keyword>
<gene>
    <name evidence="7" type="ORF">ACFSE1_17910</name>
</gene>
<comment type="caution">
    <text evidence="7">The sequence shown here is derived from an EMBL/GenBank/DDBJ whole genome shotgun (WGS) entry which is preliminary data.</text>
</comment>
<dbReference type="RefSeq" id="WP_377404468.1">
    <property type="nucleotide sequence ID" value="NZ_JBHUEQ010000035.1"/>
</dbReference>
<dbReference type="Pfam" id="PF01522">
    <property type="entry name" value="Polysacc_deac_1"/>
    <property type="match status" value="1"/>
</dbReference>
<evidence type="ECO:0000259" key="6">
    <source>
        <dbReference type="PROSITE" id="PS51677"/>
    </source>
</evidence>
<protein>
    <recommendedName>
        <fullName evidence="3">Chitooligosaccharide deacetylase</fullName>
    </recommendedName>
    <alternativeName>
        <fullName evidence="5">Nodulation protein B</fullName>
    </alternativeName>
</protein>
<comment type="function">
    <text evidence="1">Is involved in generating a small heat-stable compound (Nod), an acylated oligomer of N-acetylglucosamine, that stimulates mitosis in various plant protoplasts.</text>
</comment>
<keyword evidence="8" id="KW-1185">Reference proteome</keyword>
<evidence type="ECO:0000256" key="5">
    <source>
        <dbReference type="ARBA" id="ARBA00032976"/>
    </source>
</evidence>
<evidence type="ECO:0000256" key="4">
    <source>
        <dbReference type="ARBA" id="ARBA00022729"/>
    </source>
</evidence>
<feature type="domain" description="NodB homology" evidence="6">
    <location>
        <begin position="101"/>
        <end position="351"/>
    </location>
</feature>
<sequence>MSAVLDALWRRRVKRGLIASGLQTAELMSKLGVMAGARGLGAIFTLHHVRPYQQQEADPNRHLEITPEFLETAICQLAADGYEFLPLEEVPNRLSQSAPRPFACFTLDDGYKNNRDHALPVFERHAVPFTIFATKGFAQRTHTIWWETVAKLLNSIDRMEFDFGQGPEQLDLRGELNKVEAFDRFARFVEQGNEAERVAALDNAVQGLGMEPLDITAALTMGERELVELAQHPLVSLGAHTVSHPALRRLSHSDALQEMEQSIEWLSGITGKRPQTFAYPYGNAISVSQREEQIAMELGISVAVTTQPGTLCVSTQNRMAALPRISLNGYYQKPHYVAALASGIPFSLMRS</sequence>
<dbReference type="InterPro" id="IPR051398">
    <property type="entry name" value="Polysacch_Deacetylase"/>
</dbReference>
<dbReference type="Proteomes" id="UP001597322">
    <property type="component" value="Unassembled WGS sequence"/>
</dbReference>
<dbReference type="InterPro" id="IPR011330">
    <property type="entry name" value="Glyco_hydro/deAcase_b/a-brl"/>
</dbReference>
<dbReference type="PANTHER" id="PTHR34216">
    <property type="match status" value="1"/>
</dbReference>
<evidence type="ECO:0000313" key="7">
    <source>
        <dbReference type="EMBL" id="MFD1747351.1"/>
    </source>
</evidence>